<gene>
    <name evidence="1" type="ORF">COV57_01725</name>
</gene>
<sequence length="183" mass="21962">MSHVIFSHTKSREKKYQQKILSQKQWFIDHDFPVFLPQNTNRDNSDKDYKAVKNKLYKLQKKWDKIESDYFKIISSFKHSKLLPKYISHITLYGPEGEFQAPNILYVRLRTTKDKKMILEAIGHELIHICLGKFFEKQNLSYEEIEWLVDNLILQSNLKKLFPNYKQQTIGKPRKNILMEILN</sequence>
<proteinExistence type="predicted"/>
<comment type="caution">
    <text evidence="1">The sequence shown here is derived from an EMBL/GenBank/DDBJ whole genome shotgun (WGS) entry which is preliminary data.</text>
</comment>
<dbReference type="AlphaFoldDB" id="A0A2H0N7U5"/>
<reference evidence="1 2" key="1">
    <citation type="submission" date="2017-09" db="EMBL/GenBank/DDBJ databases">
        <title>Depth-based differentiation of microbial function through sediment-hosted aquifers and enrichment of novel symbionts in the deep terrestrial subsurface.</title>
        <authorList>
            <person name="Probst A.J."/>
            <person name="Ladd B."/>
            <person name="Jarett J.K."/>
            <person name="Geller-Mcgrath D.E."/>
            <person name="Sieber C.M."/>
            <person name="Emerson J.B."/>
            <person name="Anantharaman K."/>
            <person name="Thomas B.C."/>
            <person name="Malmstrom R."/>
            <person name="Stieglmeier M."/>
            <person name="Klingl A."/>
            <person name="Woyke T."/>
            <person name="Ryan C.M."/>
            <person name="Banfield J.F."/>
        </authorList>
    </citation>
    <scope>NUCLEOTIDE SEQUENCE [LARGE SCALE GENOMIC DNA]</scope>
    <source>
        <strain evidence="1">CG11_big_fil_rev_8_21_14_0_20_35_14</strain>
    </source>
</reference>
<dbReference type="EMBL" id="PCWO01000027">
    <property type="protein sequence ID" value="PIR04937.1"/>
    <property type="molecule type" value="Genomic_DNA"/>
</dbReference>
<evidence type="ECO:0000313" key="2">
    <source>
        <dbReference type="Proteomes" id="UP000229893"/>
    </source>
</evidence>
<name>A0A2H0N7U5_9BACT</name>
<accession>A0A2H0N7U5</accession>
<evidence type="ECO:0000313" key="1">
    <source>
        <dbReference type="EMBL" id="PIR04937.1"/>
    </source>
</evidence>
<dbReference type="Proteomes" id="UP000229893">
    <property type="component" value="Unassembled WGS sequence"/>
</dbReference>
<organism evidence="1 2">
    <name type="scientific">Candidatus Liptonbacteria bacterium CG11_big_fil_rev_8_21_14_0_20_35_14</name>
    <dbReference type="NCBI Taxonomy" id="1974634"/>
    <lineage>
        <taxon>Bacteria</taxon>
        <taxon>Candidatus Liptoniibacteriota</taxon>
    </lineage>
</organism>
<protein>
    <submittedName>
        <fullName evidence="1">Uncharacterized protein</fullName>
    </submittedName>
</protein>